<dbReference type="GO" id="GO:0000104">
    <property type="term" value="F:succinate dehydrogenase activity"/>
    <property type="evidence" value="ECO:0007669"/>
    <property type="project" value="TreeGrafter"/>
</dbReference>
<dbReference type="InterPro" id="IPR003952">
    <property type="entry name" value="FRD_SDH_FAD_BS"/>
</dbReference>
<sequence length="61" mass="6374">MADQRIIVVGGGLGGLWAALRIAESGFNVDLFSLFPVKRSHSCCAQGGINAVLDIKGQNDS</sequence>
<evidence type="ECO:0000256" key="2">
    <source>
        <dbReference type="ARBA" id="ARBA00023002"/>
    </source>
</evidence>
<name>X0XKH9_9ZZZZ</name>
<dbReference type="Gene3D" id="3.50.50.60">
    <property type="entry name" value="FAD/NAD(P)-binding domain"/>
    <property type="match status" value="1"/>
</dbReference>
<dbReference type="PANTHER" id="PTHR11632:SF53">
    <property type="entry name" value="SUCCINATE DEHYDROGENASE FLAVOPROTEIN SUBUNIT"/>
    <property type="match status" value="1"/>
</dbReference>
<keyword evidence="1" id="KW-0285">Flavoprotein</keyword>
<keyword evidence="2" id="KW-0560">Oxidoreductase</keyword>
<dbReference type="GO" id="GO:0050660">
    <property type="term" value="F:flavin adenine dinucleotide binding"/>
    <property type="evidence" value="ECO:0007669"/>
    <property type="project" value="TreeGrafter"/>
</dbReference>
<protein>
    <recommendedName>
        <fullName evidence="3">FAD-dependent oxidoreductase 2 FAD-binding domain-containing protein</fullName>
    </recommendedName>
</protein>
<accession>X0XKH9</accession>
<evidence type="ECO:0000313" key="4">
    <source>
        <dbReference type="EMBL" id="GAG43689.1"/>
    </source>
</evidence>
<reference evidence="4" key="1">
    <citation type="journal article" date="2014" name="Front. Microbiol.">
        <title>High frequency of phylogenetically diverse reductive dehalogenase-homologous genes in deep subseafloor sedimentary metagenomes.</title>
        <authorList>
            <person name="Kawai M."/>
            <person name="Futagami T."/>
            <person name="Toyoda A."/>
            <person name="Takaki Y."/>
            <person name="Nishi S."/>
            <person name="Hori S."/>
            <person name="Arai W."/>
            <person name="Tsubouchi T."/>
            <person name="Morono Y."/>
            <person name="Uchiyama I."/>
            <person name="Ito T."/>
            <person name="Fujiyama A."/>
            <person name="Inagaki F."/>
            <person name="Takami H."/>
        </authorList>
    </citation>
    <scope>NUCLEOTIDE SEQUENCE</scope>
    <source>
        <strain evidence="4">Expedition CK06-06</strain>
    </source>
</reference>
<dbReference type="PANTHER" id="PTHR11632">
    <property type="entry name" value="SUCCINATE DEHYDROGENASE 2 FLAVOPROTEIN SUBUNIT"/>
    <property type="match status" value="1"/>
</dbReference>
<dbReference type="GO" id="GO:0009055">
    <property type="term" value="F:electron transfer activity"/>
    <property type="evidence" value="ECO:0007669"/>
    <property type="project" value="TreeGrafter"/>
</dbReference>
<evidence type="ECO:0000256" key="1">
    <source>
        <dbReference type="ARBA" id="ARBA00022630"/>
    </source>
</evidence>
<organism evidence="4">
    <name type="scientific">marine sediment metagenome</name>
    <dbReference type="NCBI Taxonomy" id="412755"/>
    <lineage>
        <taxon>unclassified sequences</taxon>
        <taxon>metagenomes</taxon>
        <taxon>ecological metagenomes</taxon>
    </lineage>
</organism>
<dbReference type="InterPro" id="IPR030664">
    <property type="entry name" value="SdhA/FrdA/AprA"/>
</dbReference>
<feature type="non-terminal residue" evidence="4">
    <location>
        <position position="61"/>
    </location>
</feature>
<dbReference type="GO" id="GO:0005886">
    <property type="term" value="C:plasma membrane"/>
    <property type="evidence" value="ECO:0007669"/>
    <property type="project" value="TreeGrafter"/>
</dbReference>
<dbReference type="Pfam" id="PF00890">
    <property type="entry name" value="FAD_binding_2"/>
    <property type="match status" value="1"/>
</dbReference>
<gene>
    <name evidence="4" type="ORF">S01H1_84692</name>
</gene>
<dbReference type="InterPro" id="IPR036188">
    <property type="entry name" value="FAD/NAD-bd_sf"/>
</dbReference>
<evidence type="ECO:0000259" key="3">
    <source>
        <dbReference type="Pfam" id="PF00890"/>
    </source>
</evidence>
<dbReference type="SUPFAM" id="SSF51905">
    <property type="entry name" value="FAD/NAD(P)-binding domain"/>
    <property type="match status" value="1"/>
</dbReference>
<proteinExistence type="predicted"/>
<dbReference type="EMBL" id="BARS01057892">
    <property type="protein sequence ID" value="GAG43689.1"/>
    <property type="molecule type" value="Genomic_DNA"/>
</dbReference>
<dbReference type="InterPro" id="IPR003953">
    <property type="entry name" value="FAD-dep_OxRdtase_2_FAD-bd"/>
</dbReference>
<dbReference type="GO" id="GO:0009061">
    <property type="term" value="P:anaerobic respiration"/>
    <property type="evidence" value="ECO:0007669"/>
    <property type="project" value="TreeGrafter"/>
</dbReference>
<dbReference type="AlphaFoldDB" id="X0XKH9"/>
<feature type="domain" description="FAD-dependent oxidoreductase 2 FAD-binding" evidence="3">
    <location>
        <begin position="6"/>
        <end position="54"/>
    </location>
</feature>
<dbReference type="PROSITE" id="PS00504">
    <property type="entry name" value="FRD_SDH_FAD_BINDING"/>
    <property type="match status" value="1"/>
</dbReference>
<comment type="caution">
    <text evidence="4">The sequence shown here is derived from an EMBL/GenBank/DDBJ whole genome shotgun (WGS) entry which is preliminary data.</text>
</comment>